<evidence type="ECO:0000256" key="11">
    <source>
        <dbReference type="ARBA" id="ARBA00023136"/>
    </source>
</evidence>
<dbReference type="InterPro" id="IPR037468">
    <property type="entry name" value="ARGOS/ARL/OSR1"/>
</dbReference>
<feature type="transmembrane region" description="Helical" evidence="14">
    <location>
        <begin position="115"/>
        <end position="134"/>
    </location>
</feature>
<dbReference type="HOGENOM" id="CLU_145043_0_0_1"/>
<dbReference type="Proteomes" id="UP000007305">
    <property type="component" value="Chromosome 6"/>
</dbReference>
<organism evidence="15">
    <name type="scientific">Zea mays</name>
    <name type="common">Maize</name>
    <dbReference type="NCBI Taxonomy" id="4577"/>
    <lineage>
        <taxon>Eukaryota</taxon>
        <taxon>Viridiplantae</taxon>
        <taxon>Streptophyta</taxon>
        <taxon>Embryophyta</taxon>
        <taxon>Tracheophyta</taxon>
        <taxon>Spermatophyta</taxon>
        <taxon>Magnoliopsida</taxon>
        <taxon>Liliopsida</taxon>
        <taxon>Poales</taxon>
        <taxon>Poaceae</taxon>
        <taxon>PACMAD clade</taxon>
        <taxon>Panicoideae</taxon>
        <taxon>Andropogonodae</taxon>
        <taxon>Andropogoneae</taxon>
        <taxon>Tripsacinae</taxon>
        <taxon>Zea</taxon>
    </lineage>
</organism>
<keyword evidence="17" id="KW-1185">Reference proteome</keyword>
<keyword evidence="9" id="KW-0256">Endoplasmic reticulum</keyword>
<accession>G8H381</accession>
<keyword evidence="6" id="KW-0217">Developmental protein</keyword>
<keyword evidence="11 14" id="KW-0472">Membrane</keyword>
<gene>
    <name evidence="15" type="primary">ZAR4</name>
</gene>
<dbReference type="GO" id="GO:0009725">
    <property type="term" value="P:response to hormone"/>
    <property type="evidence" value="ECO:0007669"/>
    <property type="project" value="UniProtKB-ARBA"/>
</dbReference>
<feature type="compositionally biased region" description="Polar residues" evidence="13">
    <location>
        <begin position="15"/>
        <end position="31"/>
    </location>
</feature>
<reference evidence="16" key="3">
    <citation type="submission" date="2019-07" db="EMBL/GenBank/DDBJ databases">
        <authorList>
            <person name="Seetharam A."/>
            <person name="Woodhouse M."/>
            <person name="Cannon E."/>
        </authorList>
    </citation>
    <scope>NUCLEOTIDE SEQUENCE [LARGE SCALE GENOMIC DNA]</scope>
    <source>
        <strain evidence="16">cv. B73</strain>
    </source>
</reference>
<evidence type="ECO:0000256" key="14">
    <source>
        <dbReference type="SAM" id="Phobius"/>
    </source>
</evidence>
<dbReference type="AlphaFoldDB" id="G8H381"/>
<dbReference type="GO" id="GO:0005783">
    <property type="term" value="C:endoplasmic reticulum"/>
    <property type="evidence" value="ECO:0007669"/>
    <property type="project" value="UniProtKB-SubCell"/>
</dbReference>
<evidence type="ECO:0000256" key="8">
    <source>
        <dbReference type="ARBA" id="ARBA00022692"/>
    </source>
</evidence>
<reference evidence="16" key="4">
    <citation type="submission" date="2021-05" db="UniProtKB">
        <authorList>
            <consortium name="EnsemblPlants"/>
        </authorList>
    </citation>
    <scope>IDENTIFICATION</scope>
    <source>
        <strain evidence="16">cv. B73</strain>
    </source>
</reference>
<dbReference type="EMBL" id="JN252299">
    <property type="protein sequence ID" value="AEQ59625.1"/>
    <property type="molecule type" value="mRNA"/>
</dbReference>
<proteinExistence type="evidence at transcript level"/>
<evidence type="ECO:0000256" key="2">
    <source>
        <dbReference type="ARBA" id="ARBA00004141"/>
    </source>
</evidence>
<protein>
    <submittedName>
        <fullName evidence="15">Auxin regulated gene involved in organ size 4</fullName>
    </submittedName>
</protein>
<dbReference type="GO" id="GO:0046622">
    <property type="term" value="P:positive regulation of organ growth"/>
    <property type="evidence" value="ECO:0007669"/>
    <property type="project" value="InterPro"/>
</dbReference>
<evidence type="ECO:0000256" key="4">
    <source>
        <dbReference type="ARBA" id="ARBA00004496"/>
    </source>
</evidence>
<comment type="similarity">
    <text evidence="5">Belongs to the plant organ size related (OSR) protein family.</text>
</comment>
<evidence type="ECO:0000313" key="16">
    <source>
        <dbReference type="EnsemblPlants" id="Zm00001eb288210_P001"/>
    </source>
</evidence>
<evidence type="ECO:0000256" key="10">
    <source>
        <dbReference type="ARBA" id="ARBA00022989"/>
    </source>
</evidence>
<evidence type="ECO:0000313" key="17">
    <source>
        <dbReference type="Proteomes" id="UP000007305"/>
    </source>
</evidence>
<dbReference type="GO" id="GO:0016020">
    <property type="term" value="C:membrane"/>
    <property type="evidence" value="ECO:0007669"/>
    <property type="project" value="UniProtKB-SubCell"/>
</dbReference>
<name>G8H381_MAIZE</name>
<keyword evidence="12" id="KW-0539">Nucleus</keyword>
<dbReference type="EnsemblPlants" id="Zm00001eb288210_T001">
    <property type="protein sequence ID" value="Zm00001eb288210_P001"/>
    <property type="gene ID" value="Zm00001eb288210"/>
</dbReference>
<sequence>MCRGLPTPAPAPALQFQSQDCSRQQRGTTQAPPGRASESVRACMAAERKAASRPAACGRMRGAEGAKPRGRQAKAARAPPGQGYFTAGLAALFLCLTTLLVFLPLVLPPLPPPPLLLLLVPVGLMAVLLALALVPSDGRAAAAAVASSSCVC</sequence>
<feature type="region of interest" description="Disordered" evidence="13">
    <location>
        <begin position="54"/>
        <end position="77"/>
    </location>
</feature>
<dbReference type="PANTHER" id="PTHR36023">
    <property type="entry name" value="ARGOS-LIKE PROTEIN"/>
    <property type="match status" value="1"/>
</dbReference>
<dbReference type="PANTHER" id="PTHR36023:SF4">
    <property type="entry name" value="AUXIN REGULATED GENE INVOLVED IN ORGAN SIZE 4"/>
    <property type="match status" value="1"/>
</dbReference>
<reference evidence="17" key="1">
    <citation type="journal article" date="2009" name="Science">
        <title>The B73 maize genome: complexity, diversity, and dynamics.</title>
        <authorList>
            <person name="Schnable P.S."/>
            <person name="Ware D."/>
            <person name="Fulton R.S."/>
            <person name="Stein J.C."/>
            <person name="Wei F."/>
            <person name="Pasternak S."/>
            <person name="Liang C."/>
            <person name="Zhang J."/>
            <person name="Fulton L."/>
            <person name="Graves T.A."/>
            <person name="Minx P."/>
            <person name="Reily A.D."/>
            <person name="Courtney L."/>
            <person name="Kruchowski S.S."/>
            <person name="Tomlinson C."/>
            <person name="Strong C."/>
            <person name="Delehaunty K."/>
            <person name="Fronick C."/>
            <person name="Courtney B."/>
            <person name="Rock S.M."/>
            <person name="Belter E."/>
            <person name="Du F."/>
            <person name="Kim K."/>
            <person name="Abbott R.M."/>
            <person name="Cotton M."/>
            <person name="Levy A."/>
            <person name="Marchetto P."/>
            <person name="Ochoa K."/>
            <person name="Jackson S.M."/>
            <person name="Gillam B."/>
            <person name="Chen W."/>
            <person name="Yan L."/>
            <person name="Higginbotham J."/>
            <person name="Cardenas M."/>
            <person name="Waligorski J."/>
            <person name="Applebaum E."/>
            <person name="Phelps L."/>
            <person name="Falcone J."/>
            <person name="Kanchi K."/>
            <person name="Thane T."/>
            <person name="Scimone A."/>
            <person name="Thane N."/>
            <person name="Henke J."/>
            <person name="Wang T."/>
            <person name="Ruppert J."/>
            <person name="Shah N."/>
            <person name="Rotter K."/>
            <person name="Hodges J."/>
            <person name="Ingenthron E."/>
            <person name="Cordes M."/>
            <person name="Kohlberg S."/>
            <person name="Sgro J."/>
            <person name="Delgado B."/>
            <person name="Mead K."/>
            <person name="Chinwalla A."/>
            <person name="Leonard S."/>
            <person name="Crouse K."/>
            <person name="Collura K."/>
            <person name="Kudrna D."/>
            <person name="Currie J."/>
            <person name="He R."/>
            <person name="Angelova A."/>
            <person name="Rajasekar S."/>
            <person name="Mueller T."/>
            <person name="Lomeli R."/>
            <person name="Scara G."/>
            <person name="Ko A."/>
            <person name="Delaney K."/>
            <person name="Wissotski M."/>
            <person name="Lopez G."/>
            <person name="Campos D."/>
            <person name="Braidotti M."/>
            <person name="Ashley E."/>
            <person name="Golser W."/>
            <person name="Kim H."/>
            <person name="Lee S."/>
            <person name="Lin J."/>
            <person name="Dujmic Z."/>
            <person name="Kim W."/>
            <person name="Talag J."/>
            <person name="Zuccolo A."/>
            <person name="Fan C."/>
            <person name="Sebastian A."/>
            <person name="Kramer M."/>
            <person name="Spiegel L."/>
            <person name="Nascimento L."/>
            <person name="Zutavern T."/>
            <person name="Miller B."/>
            <person name="Ambroise C."/>
            <person name="Muller S."/>
            <person name="Spooner W."/>
            <person name="Narechania A."/>
            <person name="Ren L."/>
            <person name="Wei S."/>
            <person name="Kumari S."/>
            <person name="Faga B."/>
            <person name="Levy M.J."/>
            <person name="McMahan L."/>
            <person name="Van Buren P."/>
            <person name="Vaughn M.W."/>
            <person name="Ying K."/>
            <person name="Yeh C.-T."/>
            <person name="Emrich S.J."/>
            <person name="Jia Y."/>
            <person name="Kalyanaraman A."/>
            <person name="Hsia A.-P."/>
            <person name="Barbazuk W.B."/>
            <person name="Baucom R.S."/>
            <person name="Brutnell T.P."/>
            <person name="Carpita N.C."/>
            <person name="Chaparro C."/>
            <person name="Chia J.-M."/>
            <person name="Deragon J.-M."/>
            <person name="Estill J.C."/>
            <person name="Fu Y."/>
            <person name="Jeddeloh J.A."/>
            <person name="Han Y."/>
            <person name="Lee H."/>
            <person name="Li P."/>
            <person name="Lisch D.R."/>
            <person name="Liu S."/>
            <person name="Liu Z."/>
            <person name="Nagel D.H."/>
            <person name="McCann M.C."/>
            <person name="SanMiguel P."/>
            <person name="Myers A.M."/>
            <person name="Nettleton D."/>
            <person name="Nguyen J."/>
            <person name="Penning B.W."/>
            <person name="Ponnala L."/>
            <person name="Schneider K.L."/>
            <person name="Schwartz D.C."/>
            <person name="Sharma A."/>
            <person name="Soderlund C."/>
            <person name="Springer N.M."/>
            <person name="Sun Q."/>
            <person name="Wang H."/>
            <person name="Waterman M."/>
            <person name="Westerman R."/>
            <person name="Wolfgruber T.K."/>
            <person name="Yang L."/>
            <person name="Yu Y."/>
            <person name="Zhang L."/>
            <person name="Zhou S."/>
            <person name="Zhu Q."/>
            <person name="Bennetzen J.L."/>
            <person name="Dawe R.K."/>
            <person name="Jiang J."/>
            <person name="Jiang N."/>
            <person name="Presting G.G."/>
            <person name="Wessler S.R."/>
            <person name="Aluru S."/>
            <person name="Martienssen R.A."/>
            <person name="Clifton S.W."/>
            <person name="McCombie W.R."/>
            <person name="Wing R.A."/>
            <person name="Wilson R.K."/>
        </authorList>
    </citation>
    <scope>NUCLEOTIDE SEQUENCE [LARGE SCALE GENOMIC DNA]</scope>
    <source>
        <strain evidence="17">cv. B73</strain>
    </source>
</reference>
<dbReference type="Gramene" id="Zm00001eb288210_T001">
    <property type="protein sequence ID" value="Zm00001eb288210_P001"/>
    <property type="gene ID" value="Zm00001eb288210"/>
</dbReference>
<dbReference type="GO" id="GO:0005634">
    <property type="term" value="C:nucleus"/>
    <property type="evidence" value="ECO:0007669"/>
    <property type="project" value="UniProtKB-SubCell"/>
</dbReference>
<evidence type="ECO:0000256" key="12">
    <source>
        <dbReference type="ARBA" id="ARBA00023242"/>
    </source>
</evidence>
<comment type="subcellular location">
    <subcellularLocation>
        <location evidence="4">Cytoplasm</location>
    </subcellularLocation>
    <subcellularLocation>
        <location evidence="3">Endoplasmic reticulum</location>
    </subcellularLocation>
    <subcellularLocation>
        <location evidence="2">Membrane</location>
        <topology evidence="2">Multi-pass membrane protein</topology>
    </subcellularLocation>
    <subcellularLocation>
        <location evidence="1">Nucleus</location>
    </subcellularLocation>
</comment>
<keyword evidence="8 14" id="KW-0812">Transmembrane</keyword>
<evidence type="ECO:0000256" key="13">
    <source>
        <dbReference type="SAM" id="MobiDB-lite"/>
    </source>
</evidence>
<evidence type="ECO:0000313" key="15">
    <source>
        <dbReference type="EMBL" id="AEQ59625.1"/>
    </source>
</evidence>
<feature type="region of interest" description="Disordered" evidence="13">
    <location>
        <begin position="1"/>
        <end position="39"/>
    </location>
</feature>
<evidence type="ECO:0000256" key="9">
    <source>
        <dbReference type="ARBA" id="ARBA00022824"/>
    </source>
</evidence>
<evidence type="ECO:0000256" key="5">
    <source>
        <dbReference type="ARBA" id="ARBA00006891"/>
    </source>
</evidence>
<evidence type="ECO:0000256" key="1">
    <source>
        <dbReference type="ARBA" id="ARBA00004123"/>
    </source>
</evidence>
<evidence type="ECO:0000256" key="6">
    <source>
        <dbReference type="ARBA" id="ARBA00022473"/>
    </source>
</evidence>
<evidence type="ECO:0000256" key="3">
    <source>
        <dbReference type="ARBA" id="ARBA00004240"/>
    </source>
</evidence>
<keyword evidence="10 14" id="KW-1133">Transmembrane helix</keyword>
<evidence type="ECO:0000256" key="7">
    <source>
        <dbReference type="ARBA" id="ARBA00022490"/>
    </source>
</evidence>
<reference evidence="15" key="2">
    <citation type="submission" date="2011-07" db="EMBL/GenBank/DDBJ databases">
        <title>The Maize ARGOS Genes Enhance Plant Organ Growth, Grain Yield and Stress Tolerance in Maize.</title>
        <authorList>
            <person name="Guo M."/>
            <person name="Rupe M.A."/>
            <person name="Dieter J.A."/>
            <person name="Simmons C.R."/>
            <person name="Hou Z."/>
            <person name="Duncan K.E."/>
            <person name="Howard R.J."/>
        </authorList>
    </citation>
    <scope>NUCLEOTIDE SEQUENCE</scope>
</reference>
<keyword evidence="7" id="KW-0963">Cytoplasm</keyword>
<dbReference type="FunCoup" id="G8H381">
    <property type="interactions" value="93"/>
</dbReference>
<feature type="transmembrane region" description="Helical" evidence="14">
    <location>
        <begin position="84"/>
        <end position="103"/>
    </location>
</feature>